<keyword evidence="5" id="KW-0574">Periplasm</keyword>
<evidence type="ECO:0000259" key="11">
    <source>
        <dbReference type="Pfam" id="PF00127"/>
    </source>
</evidence>
<dbReference type="PRINTS" id="PR00155">
    <property type="entry name" value="AMICYANIN"/>
</dbReference>
<name>A0AA44F1J7_AGRTU</name>
<feature type="binding site" evidence="9">
    <location>
        <position position="107"/>
    </location>
    <ligand>
        <name>Cu cation</name>
        <dbReference type="ChEBI" id="CHEBI:23378"/>
    </ligand>
</feature>
<evidence type="ECO:0000256" key="9">
    <source>
        <dbReference type="PIRSR" id="PIRSR602386-1"/>
    </source>
</evidence>
<dbReference type="InterPro" id="IPR001235">
    <property type="entry name" value="Copper_blue_Plastocyanin"/>
</dbReference>
<feature type="domain" description="Blue (type 1) copper" evidence="11">
    <location>
        <begin position="31"/>
        <end position="113"/>
    </location>
</feature>
<dbReference type="PRINTS" id="PR00156">
    <property type="entry name" value="COPPERBLUE"/>
</dbReference>
<evidence type="ECO:0000256" key="1">
    <source>
        <dbReference type="ARBA" id="ARBA00004418"/>
    </source>
</evidence>
<dbReference type="SUPFAM" id="SSF49503">
    <property type="entry name" value="Cupredoxins"/>
    <property type="match status" value="1"/>
</dbReference>
<evidence type="ECO:0000313" key="13">
    <source>
        <dbReference type="EMBL" id="OCJ35695.1"/>
    </source>
</evidence>
<comment type="cofactor">
    <cofactor evidence="9">
        <name>Cu cation</name>
        <dbReference type="ChEBI" id="CHEBI:23378"/>
    </cofactor>
    <text evidence="9">Binds 1 copper ion per subunit.</text>
</comment>
<keyword evidence="4 9" id="KW-0479">Metal-binding</keyword>
<dbReference type="GO" id="GO:0009055">
    <property type="term" value="F:electron transfer activity"/>
    <property type="evidence" value="ECO:0007669"/>
    <property type="project" value="InterPro"/>
</dbReference>
<evidence type="ECO:0000256" key="10">
    <source>
        <dbReference type="SAM" id="SignalP"/>
    </source>
</evidence>
<dbReference type="Proteomes" id="UP000093451">
    <property type="component" value="Unassembled WGS sequence"/>
</dbReference>
<dbReference type="GO" id="GO:0005507">
    <property type="term" value="F:copper ion binding"/>
    <property type="evidence" value="ECO:0007669"/>
    <property type="project" value="UniProtKB-UniRule"/>
</dbReference>
<keyword evidence="7 9" id="KW-0186">Copper</keyword>
<dbReference type="RefSeq" id="WP_065658036.1">
    <property type="nucleotide sequence ID" value="NZ_CP048593.1"/>
</dbReference>
<accession>A0AA44F1J7</accession>
<organism evidence="12 15">
    <name type="scientific">Agrobacterium tumefaciens</name>
    <dbReference type="NCBI Taxonomy" id="358"/>
    <lineage>
        <taxon>Bacteria</taxon>
        <taxon>Pseudomonadati</taxon>
        <taxon>Pseudomonadota</taxon>
        <taxon>Alphaproteobacteria</taxon>
        <taxon>Hyphomicrobiales</taxon>
        <taxon>Rhizobiaceae</taxon>
        <taxon>Rhizobium/Agrobacterium group</taxon>
        <taxon>Agrobacterium</taxon>
        <taxon>Agrobacterium tumefaciens complex</taxon>
    </lineage>
</organism>
<evidence type="ECO:0000256" key="5">
    <source>
        <dbReference type="ARBA" id="ARBA00022764"/>
    </source>
</evidence>
<keyword evidence="3" id="KW-0813">Transport</keyword>
<evidence type="ECO:0000313" key="12">
    <source>
        <dbReference type="EMBL" id="NTC27363.1"/>
    </source>
</evidence>
<dbReference type="Proteomes" id="UP000702952">
    <property type="component" value="Unassembled WGS sequence"/>
</dbReference>
<dbReference type="InterPro" id="IPR002386">
    <property type="entry name" value="Amicyanin/Pseudoazurin"/>
</dbReference>
<dbReference type="Pfam" id="PF00127">
    <property type="entry name" value="Copper-bind"/>
    <property type="match status" value="1"/>
</dbReference>
<evidence type="ECO:0000313" key="15">
    <source>
        <dbReference type="Proteomes" id="UP000702952"/>
    </source>
</evidence>
<dbReference type="GO" id="GO:0042597">
    <property type="term" value="C:periplasmic space"/>
    <property type="evidence" value="ECO:0007669"/>
    <property type="project" value="UniProtKB-SubCell"/>
</dbReference>
<evidence type="ECO:0000256" key="3">
    <source>
        <dbReference type="ARBA" id="ARBA00022448"/>
    </source>
</evidence>
<proteinExistence type="predicted"/>
<keyword evidence="10" id="KW-0732">Signal</keyword>
<dbReference type="EMBL" id="LXKT01000022">
    <property type="protein sequence ID" value="OCJ35695.1"/>
    <property type="molecule type" value="Genomic_DNA"/>
</dbReference>
<comment type="caution">
    <text evidence="12">The sequence shown here is derived from an EMBL/GenBank/DDBJ whole genome shotgun (WGS) entry which is preliminary data.</text>
</comment>
<dbReference type="InterPro" id="IPR012745">
    <property type="entry name" value="Pseudoazurin"/>
</dbReference>
<feature type="chain" id="PRO_5044704561" description="Pseudoazurin" evidence="10">
    <location>
        <begin position="24"/>
        <end position="151"/>
    </location>
</feature>
<protein>
    <recommendedName>
        <fullName evidence="2 8">Pseudoazurin</fullName>
    </recommendedName>
</protein>
<evidence type="ECO:0000313" key="14">
    <source>
        <dbReference type="Proteomes" id="UP000093451"/>
    </source>
</evidence>
<feature type="binding site" evidence="9">
    <location>
        <position position="99"/>
    </location>
    <ligand>
        <name>Cu cation</name>
        <dbReference type="ChEBI" id="CHEBI:23378"/>
    </ligand>
</feature>
<evidence type="ECO:0000256" key="7">
    <source>
        <dbReference type="ARBA" id="ARBA00023008"/>
    </source>
</evidence>
<keyword evidence="6" id="KW-0249">Electron transport</keyword>
<dbReference type="InterPro" id="IPR000923">
    <property type="entry name" value="BlueCu_1"/>
</dbReference>
<dbReference type="PROSITE" id="PS00196">
    <property type="entry name" value="COPPER_BLUE"/>
    <property type="match status" value="1"/>
</dbReference>
<feature type="binding site" evidence="9">
    <location>
        <position position="102"/>
    </location>
    <ligand>
        <name>Cu cation</name>
        <dbReference type="ChEBI" id="CHEBI:23378"/>
    </ligand>
</feature>
<reference evidence="13 14" key="1">
    <citation type="journal article" date="2016" name="PeerJ">
        <title>Gall-ID: tools for genotyping gall-causing phytopathogenic bacteria.</title>
        <authorList>
            <person name="Davis E.W.II."/>
            <person name="Weisberg A.J."/>
            <person name="Tabima J.F."/>
            <person name="Grunwald N.J."/>
            <person name="Chang J.H."/>
        </authorList>
    </citation>
    <scope>NUCLEOTIDE SEQUENCE [LARGE SCALE GENOMIC DNA]</scope>
    <source>
        <strain evidence="13 14">N2/73</strain>
    </source>
</reference>
<evidence type="ECO:0000256" key="2">
    <source>
        <dbReference type="ARBA" id="ARBA00016984"/>
    </source>
</evidence>
<dbReference type="NCBIfam" id="TIGR02375">
    <property type="entry name" value="pseudoazurin"/>
    <property type="match status" value="1"/>
</dbReference>
<comment type="subcellular location">
    <subcellularLocation>
        <location evidence="1">Periplasm</location>
    </subcellularLocation>
</comment>
<dbReference type="EMBL" id="JAAMAY010000005">
    <property type="protein sequence ID" value="NTC27363.1"/>
    <property type="molecule type" value="Genomic_DNA"/>
</dbReference>
<dbReference type="AlphaFoldDB" id="A0AA44F1J7"/>
<evidence type="ECO:0000256" key="6">
    <source>
        <dbReference type="ARBA" id="ARBA00022982"/>
    </source>
</evidence>
<dbReference type="Gene3D" id="2.60.40.420">
    <property type="entry name" value="Cupredoxins - blue copper proteins"/>
    <property type="match status" value="1"/>
</dbReference>
<evidence type="ECO:0000256" key="4">
    <source>
        <dbReference type="ARBA" id="ARBA00022723"/>
    </source>
</evidence>
<dbReference type="InterPro" id="IPR008972">
    <property type="entry name" value="Cupredoxin"/>
</dbReference>
<gene>
    <name evidence="13" type="ORF">A6U91_10615</name>
    <name evidence="12" type="ORF">G6M46_04205</name>
</gene>
<reference evidence="12" key="2">
    <citation type="journal article" date="2020" name="Science">
        <title>Unexpected conservation and global transmission of agrobacterial virulence plasmids.</title>
        <authorList>
            <person name="Weisberg A.J."/>
            <person name="Davis E.W. 2nd"/>
            <person name="Tabima J."/>
            <person name="Belcher M.S."/>
            <person name="Miller M."/>
            <person name="Kuo C.H."/>
            <person name="Loper J.E."/>
            <person name="Grunwald N.J."/>
            <person name="Putnam M.L."/>
            <person name="Chang J.H."/>
        </authorList>
    </citation>
    <scope>NUCLEOTIDE SEQUENCE</scope>
    <source>
        <strain evidence="12">17-1853-1a</strain>
    </source>
</reference>
<evidence type="ECO:0000256" key="8">
    <source>
        <dbReference type="NCBIfam" id="TIGR02375"/>
    </source>
</evidence>
<dbReference type="CDD" id="cd04218">
    <property type="entry name" value="Pseudoazurin"/>
    <property type="match status" value="1"/>
</dbReference>
<feature type="binding site" evidence="9">
    <location>
        <position position="63"/>
    </location>
    <ligand>
        <name>Cu cation</name>
        <dbReference type="ChEBI" id="CHEBI:23378"/>
    </ligand>
</feature>
<sequence length="151" mass="16643">MKRFLMTFAAALAVTFSVAPSFAAEHKVLMLNYGTDGSMVFEPSYVKAEPGDTITFVPQNSSHYVQSYAVPEGVTPWKGKLDEAFTVTVEKEGVYLYYCPPHLMMAMIGVIQVGKPVNLEAVRQKAEKLRPKLVMKGERLDAALAQLTPAQ</sequence>
<feature type="signal peptide" evidence="10">
    <location>
        <begin position="1"/>
        <end position="23"/>
    </location>
</feature>
<dbReference type="InterPro" id="IPR028871">
    <property type="entry name" value="BlueCu_1_BS"/>
</dbReference>